<dbReference type="OrthoDB" id="5086500at2759"/>
<sequence>MEGVAAFSLACNIMQTVQFSLSAAKLCKDLYRGSSPDKDVESYCARLRKAVNSLKQTGLTTTPSDQQHEQQLQKVAKDVISAADNIQKELDKLRTDSQRSRWRALKSTATYMMGTKRKIDRLNTSLEKGKDSKTLLIQSRARSSPASELRMKQPETKTTPTTQTLQKLCPTASATLKHMLNLL</sequence>
<protein>
    <submittedName>
        <fullName evidence="2">Uncharacterized protein</fullName>
    </submittedName>
</protein>
<evidence type="ECO:0000313" key="3">
    <source>
        <dbReference type="Proteomes" id="UP000799324"/>
    </source>
</evidence>
<feature type="region of interest" description="Disordered" evidence="1">
    <location>
        <begin position="140"/>
        <end position="161"/>
    </location>
</feature>
<dbReference type="EMBL" id="MU004361">
    <property type="protein sequence ID" value="KAF2654627.1"/>
    <property type="molecule type" value="Genomic_DNA"/>
</dbReference>
<proteinExistence type="predicted"/>
<dbReference type="Proteomes" id="UP000799324">
    <property type="component" value="Unassembled WGS sequence"/>
</dbReference>
<evidence type="ECO:0000313" key="2">
    <source>
        <dbReference type="EMBL" id="KAF2654627.1"/>
    </source>
</evidence>
<organism evidence="2 3">
    <name type="scientific">Lophiostoma macrostomum CBS 122681</name>
    <dbReference type="NCBI Taxonomy" id="1314788"/>
    <lineage>
        <taxon>Eukaryota</taxon>
        <taxon>Fungi</taxon>
        <taxon>Dikarya</taxon>
        <taxon>Ascomycota</taxon>
        <taxon>Pezizomycotina</taxon>
        <taxon>Dothideomycetes</taxon>
        <taxon>Pleosporomycetidae</taxon>
        <taxon>Pleosporales</taxon>
        <taxon>Lophiostomataceae</taxon>
        <taxon>Lophiostoma</taxon>
    </lineage>
</organism>
<keyword evidence="3" id="KW-1185">Reference proteome</keyword>
<evidence type="ECO:0000256" key="1">
    <source>
        <dbReference type="SAM" id="MobiDB-lite"/>
    </source>
</evidence>
<gene>
    <name evidence="2" type="ORF">K491DRAFT_465502</name>
</gene>
<reference evidence="2" key="1">
    <citation type="journal article" date="2020" name="Stud. Mycol.">
        <title>101 Dothideomycetes genomes: a test case for predicting lifestyles and emergence of pathogens.</title>
        <authorList>
            <person name="Haridas S."/>
            <person name="Albert R."/>
            <person name="Binder M."/>
            <person name="Bloem J."/>
            <person name="Labutti K."/>
            <person name="Salamov A."/>
            <person name="Andreopoulos B."/>
            <person name="Baker S."/>
            <person name="Barry K."/>
            <person name="Bills G."/>
            <person name="Bluhm B."/>
            <person name="Cannon C."/>
            <person name="Castanera R."/>
            <person name="Culley D."/>
            <person name="Daum C."/>
            <person name="Ezra D."/>
            <person name="Gonzalez J."/>
            <person name="Henrissat B."/>
            <person name="Kuo A."/>
            <person name="Liang C."/>
            <person name="Lipzen A."/>
            <person name="Lutzoni F."/>
            <person name="Magnuson J."/>
            <person name="Mondo S."/>
            <person name="Nolan M."/>
            <person name="Ohm R."/>
            <person name="Pangilinan J."/>
            <person name="Park H.-J."/>
            <person name="Ramirez L."/>
            <person name="Alfaro M."/>
            <person name="Sun H."/>
            <person name="Tritt A."/>
            <person name="Yoshinaga Y."/>
            <person name="Zwiers L.-H."/>
            <person name="Turgeon B."/>
            <person name="Goodwin S."/>
            <person name="Spatafora J."/>
            <person name="Crous P."/>
            <person name="Grigoriev I."/>
        </authorList>
    </citation>
    <scope>NUCLEOTIDE SEQUENCE</scope>
    <source>
        <strain evidence="2">CBS 122681</strain>
    </source>
</reference>
<accession>A0A6A6T5R5</accession>
<name>A0A6A6T5R5_9PLEO</name>
<dbReference type="AlphaFoldDB" id="A0A6A6T5R5"/>